<reference evidence="3 4" key="1">
    <citation type="submission" date="2017-11" db="EMBL/GenBank/DDBJ databases">
        <title>Animal gut microbial communities from fecal samples from Wisconsin, USA.</title>
        <authorList>
            <person name="Neumann A."/>
        </authorList>
    </citation>
    <scope>NUCLEOTIDE SEQUENCE [LARGE SCALE GENOMIC DNA]</scope>
    <source>
        <strain evidence="3 4">UWS3</strain>
    </source>
</reference>
<keyword evidence="1" id="KW-1133">Transmembrane helix</keyword>
<gene>
    <name evidence="3" type="ORF">BGX16_0323</name>
</gene>
<dbReference type="EMBL" id="PGEX01000001">
    <property type="protein sequence ID" value="PJJ40402.1"/>
    <property type="molecule type" value="Genomic_DNA"/>
</dbReference>
<evidence type="ECO:0000313" key="3">
    <source>
        <dbReference type="EMBL" id="PJJ40402.1"/>
    </source>
</evidence>
<dbReference type="RefSeq" id="WP_100424494.1">
    <property type="nucleotide sequence ID" value="NZ_PGEX01000001.1"/>
</dbReference>
<keyword evidence="1" id="KW-0472">Membrane</keyword>
<dbReference type="Proteomes" id="UP000231134">
    <property type="component" value="Unassembled WGS sequence"/>
</dbReference>
<proteinExistence type="predicted"/>
<feature type="transmembrane region" description="Helical" evidence="1">
    <location>
        <begin position="6"/>
        <end position="24"/>
    </location>
</feature>
<protein>
    <submittedName>
        <fullName evidence="3">Uncharacterized protein (TIGR02145 family)</fullName>
    </submittedName>
</protein>
<sequence>MPISFIVFVLIGFIIVAVGAYRLGAHFSHAAKREQPEEKNSIPYDKCVAGNTSKFQYGSLTDARDGETYRTIRIGNQVWMAENLRFHAEGSFAPNNHEENVKVHGRLYTWNSALGLPDEPPEDSTASHLDMTKQIREKNYQGIAPEGWHIPSNKEWETLMAQLKSSDEDLRSGCFWRKPGRDSLGFFALPAGYRFGNGSFLHFGDRTRFWSKDEYCGRSNAYRFGITEESMDIEGIYRSDAISVRCIQNS</sequence>
<keyword evidence="4" id="KW-1185">Reference proteome</keyword>
<evidence type="ECO:0000259" key="2">
    <source>
        <dbReference type="Pfam" id="PF09603"/>
    </source>
</evidence>
<organism evidence="3 4">
    <name type="scientific">Hallerella succinigenes</name>
    <dbReference type="NCBI Taxonomy" id="1896222"/>
    <lineage>
        <taxon>Bacteria</taxon>
        <taxon>Pseudomonadati</taxon>
        <taxon>Fibrobacterota</taxon>
        <taxon>Fibrobacteria</taxon>
        <taxon>Fibrobacterales</taxon>
        <taxon>Fibrobacteraceae</taxon>
        <taxon>Hallerella</taxon>
    </lineage>
</organism>
<dbReference type="OrthoDB" id="9805760at2"/>
<feature type="domain" description="Fibrobacter succinogenes major paralogous" evidence="2">
    <location>
        <begin position="72"/>
        <end position="248"/>
    </location>
</feature>
<dbReference type="NCBIfam" id="TIGR02145">
    <property type="entry name" value="Fib_succ_major"/>
    <property type="match status" value="1"/>
</dbReference>
<accession>A0A2M9A3V7</accession>
<dbReference type="InterPro" id="IPR011871">
    <property type="entry name" value="Fib_succ_major"/>
</dbReference>
<dbReference type="Pfam" id="PF09603">
    <property type="entry name" value="Fib_succ_major"/>
    <property type="match status" value="1"/>
</dbReference>
<name>A0A2M9A3V7_9BACT</name>
<evidence type="ECO:0000313" key="4">
    <source>
        <dbReference type="Proteomes" id="UP000231134"/>
    </source>
</evidence>
<evidence type="ECO:0000256" key="1">
    <source>
        <dbReference type="SAM" id="Phobius"/>
    </source>
</evidence>
<keyword evidence="1" id="KW-0812">Transmembrane</keyword>
<dbReference type="AlphaFoldDB" id="A0A2M9A3V7"/>
<comment type="caution">
    <text evidence="3">The sequence shown here is derived from an EMBL/GenBank/DDBJ whole genome shotgun (WGS) entry which is preliminary data.</text>
</comment>